<accession>X1LP60</accession>
<evidence type="ECO:0000256" key="1">
    <source>
        <dbReference type="SAM" id="MobiDB-lite"/>
    </source>
</evidence>
<sequence length="181" mass="20075">MSKLKDSPQYIRNLLLPRTKSPAGRRVWSIDLETVWLPFFTATNTMGDTAIPADALGSPIRLAYDKDGSVRFSKTGRPVSRVAKPISDSVTLIRQNFVANLQQYAEQVATERAEDYAKQIKQAGIAGKPIIAHDRAELDKAVQLQLEEAIREAQAEAQAEADKKAEKAEQTEPEKELVEAQ</sequence>
<evidence type="ECO:0000313" key="2">
    <source>
        <dbReference type="EMBL" id="GAI21137.1"/>
    </source>
</evidence>
<feature type="region of interest" description="Disordered" evidence="1">
    <location>
        <begin position="152"/>
        <end position="181"/>
    </location>
</feature>
<gene>
    <name evidence="2" type="ORF">S06H3_29439</name>
</gene>
<name>X1LP60_9ZZZZ</name>
<protein>
    <submittedName>
        <fullName evidence="2">Uncharacterized protein</fullName>
    </submittedName>
</protein>
<reference evidence="2" key="1">
    <citation type="journal article" date="2014" name="Front. Microbiol.">
        <title>High frequency of phylogenetically diverse reductive dehalogenase-homologous genes in deep subseafloor sedimentary metagenomes.</title>
        <authorList>
            <person name="Kawai M."/>
            <person name="Futagami T."/>
            <person name="Toyoda A."/>
            <person name="Takaki Y."/>
            <person name="Nishi S."/>
            <person name="Hori S."/>
            <person name="Arai W."/>
            <person name="Tsubouchi T."/>
            <person name="Morono Y."/>
            <person name="Uchiyama I."/>
            <person name="Ito T."/>
            <person name="Fujiyama A."/>
            <person name="Inagaki F."/>
            <person name="Takami H."/>
        </authorList>
    </citation>
    <scope>NUCLEOTIDE SEQUENCE</scope>
    <source>
        <strain evidence="2">Expedition CK06-06</strain>
    </source>
</reference>
<dbReference type="AlphaFoldDB" id="X1LP60"/>
<dbReference type="EMBL" id="BARV01017248">
    <property type="protein sequence ID" value="GAI21137.1"/>
    <property type="molecule type" value="Genomic_DNA"/>
</dbReference>
<organism evidence="2">
    <name type="scientific">marine sediment metagenome</name>
    <dbReference type="NCBI Taxonomy" id="412755"/>
    <lineage>
        <taxon>unclassified sequences</taxon>
        <taxon>metagenomes</taxon>
        <taxon>ecological metagenomes</taxon>
    </lineage>
</organism>
<proteinExistence type="predicted"/>
<comment type="caution">
    <text evidence="2">The sequence shown here is derived from an EMBL/GenBank/DDBJ whole genome shotgun (WGS) entry which is preliminary data.</text>
</comment>